<protein>
    <recommendedName>
        <fullName evidence="9">Mpv17-like protein 2</fullName>
    </recommendedName>
</protein>
<comment type="caution">
    <text evidence="7">The sequence shown here is derived from an EMBL/GenBank/DDBJ whole genome shotgun (WGS) entry which is preliminary data.</text>
</comment>
<accession>A0ABD1F5L7</accession>
<feature type="transmembrane region" description="Helical" evidence="6">
    <location>
        <begin position="187"/>
        <end position="204"/>
    </location>
</feature>
<evidence type="ECO:0000256" key="5">
    <source>
        <dbReference type="ARBA" id="ARBA00023136"/>
    </source>
</evidence>
<evidence type="ECO:0000256" key="2">
    <source>
        <dbReference type="ARBA" id="ARBA00006824"/>
    </source>
</evidence>
<dbReference type="EMBL" id="JBDJPC010000002">
    <property type="protein sequence ID" value="KAL1512889.1"/>
    <property type="molecule type" value="Genomic_DNA"/>
</dbReference>
<evidence type="ECO:0000256" key="4">
    <source>
        <dbReference type="ARBA" id="ARBA00022989"/>
    </source>
</evidence>
<evidence type="ECO:0000256" key="3">
    <source>
        <dbReference type="ARBA" id="ARBA00022692"/>
    </source>
</evidence>
<evidence type="ECO:0008006" key="9">
    <source>
        <dbReference type="Google" id="ProtNLM"/>
    </source>
</evidence>
<name>A0ABD1F5L7_HYPHA</name>
<keyword evidence="5 6" id="KW-0472">Membrane</keyword>
<sequence length="231" mass="27156">MLKLHREIRTLFHRTGLTGNAFSNSSREISGNRLRNIGRLAFGKYLLSTNIISSGVLMWLGDVCQQEIEFRQGKLEKRYDYARMSRMFIVGLGLGPVHHYYYLYIAKILPKRDLSTVLIKIGLDQFIVSPLCIVGFFYSMGALEQKPLQKMNEEIYKKFINVYVMDWCIWVPTQFLNFYFIPVKFQVFYINAVTMFYNIFLSFIKHVDQKDESRPIETPFSTMTVSDEKKM</sequence>
<organism evidence="7 8">
    <name type="scientific">Hypothenemus hampei</name>
    <name type="common">Coffee berry borer</name>
    <dbReference type="NCBI Taxonomy" id="57062"/>
    <lineage>
        <taxon>Eukaryota</taxon>
        <taxon>Metazoa</taxon>
        <taxon>Ecdysozoa</taxon>
        <taxon>Arthropoda</taxon>
        <taxon>Hexapoda</taxon>
        <taxon>Insecta</taxon>
        <taxon>Pterygota</taxon>
        <taxon>Neoptera</taxon>
        <taxon>Endopterygota</taxon>
        <taxon>Coleoptera</taxon>
        <taxon>Polyphaga</taxon>
        <taxon>Cucujiformia</taxon>
        <taxon>Curculionidae</taxon>
        <taxon>Scolytinae</taxon>
        <taxon>Hypothenemus</taxon>
    </lineage>
</organism>
<dbReference type="Proteomes" id="UP001566132">
    <property type="component" value="Unassembled WGS sequence"/>
</dbReference>
<keyword evidence="4 6" id="KW-1133">Transmembrane helix</keyword>
<evidence type="ECO:0000256" key="1">
    <source>
        <dbReference type="ARBA" id="ARBA00004141"/>
    </source>
</evidence>
<dbReference type="Pfam" id="PF04117">
    <property type="entry name" value="Mpv17_PMP22"/>
    <property type="match status" value="1"/>
</dbReference>
<keyword evidence="3 6" id="KW-0812">Transmembrane</keyword>
<feature type="transmembrane region" description="Helical" evidence="6">
    <location>
        <begin position="159"/>
        <end position="181"/>
    </location>
</feature>
<dbReference type="GO" id="GO:0016020">
    <property type="term" value="C:membrane"/>
    <property type="evidence" value="ECO:0007669"/>
    <property type="project" value="UniProtKB-SubCell"/>
</dbReference>
<dbReference type="PANTHER" id="PTHR11266">
    <property type="entry name" value="PEROXISOMAL MEMBRANE PROTEIN 2, PXMP2 MPV17"/>
    <property type="match status" value="1"/>
</dbReference>
<keyword evidence="8" id="KW-1185">Reference proteome</keyword>
<evidence type="ECO:0000256" key="6">
    <source>
        <dbReference type="RuleBase" id="RU363053"/>
    </source>
</evidence>
<feature type="transmembrane region" description="Helical" evidence="6">
    <location>
        <begin position="117"/>
        <end position="138"/>
    </location>
</feature>
<dbReference type="PANTHER" id="PTHR11266:SF81">
    <property type="entry name" value="GH12661P-RELATED"/>
    <property type="match status" value="1"/>
</dbReference>
<evidence type="ECO:0000313" key="7">
    <source>
        <dbReference type="EMBL" id="KAL1512889.1"/>
    </source>
</evidence>
<gene>
    <name evidence="7" type="ORF">ABEB36_002395</name>
</gene>
<reference evidence="7 8" key="1">
    <citation type="submission" date="2024-05" db="EMBL/GenBank/DDBJ databases">
        <title>Genetic variation in Jamaican populations of the coffee berry borer (Hypothenemus hampei).</title>
        <authorList>
            <person name="Errbii M."/>
            <person name="Myrie A."/>
        </authorList>
    </citation>
    <scope>NUCLEOTIDE SEQUENCE [LARGE SCALE GENOMIC DNA]</scope>
    <source>
        <strain evidence="7">JA-Hopewell-2020-01-JO</strain>
        <tissue evidence="7">Whole body</tissue>
    </source>
</reference>
<dbReference type="InterPro" id="IPR007248">
    <property type="entry name" value="Mpv17_PMP22"/>
</dbReference>
<comment type="similarity">
    <text evidence="2 6">Belongs to the peroxisomal membrane protein PXMP2/4 family.</text>
</comment>
<evidence type="ECO:0000313" key="8">
    <source>
        <dbReference type="Proteomes" id="UP001566132"/>
    </source>
</evidence>
<feature type="transmembrane region" description="Helical" evidence="6">
    <location>
        <begin position="87"/>
        <end position="105"/>
    </location>
</feature>
<proteinExistence type="inferred from homology"/>
<comment type="subcellular location">
    <subcellularLocation>
        <location evidence="1">Membrane</location>
        <topology evidence="1">Multi-pass membrane protein</topology>
    </subcellularLocation>
</comment>
<dbReference type="AlphaFoldDB" id="A0ABD1F5L7"/>